<keyword evidence="2" id="KW-0808">Transferase</keyword>
<keyword evidence="1" id="KW-0067">ATP-binding</keyword>
<comment type="function">
    <text evidence="1">Allows the formation of correctly charged Asn-tRNA(Asn) or Gln-tRNA(Gln) through the transamidation of misacylated Asp-tRNA(Asn) or Glu-tRNA(Gln) in organisms which lack either or both of asparaginyl-tRNA or glutaminyl-tRNA synthetases. The reaction takes place in the presence of glutamine and ATP through an activated phospho-Asp-tRNA(Asn) or phospho-Glu-tRNA(Gln).</text>
</comment>
<dbReference type="GO" id="GO:0050566">
    <property type="term" value="F:asparaginyl-tRNA synthase (glutamine-hydrolyzing) activity"/>
    <property type="evidence" value="ECO:0007669"/>
    <property type="project" value="RHEA"/>
</dbReference>
<dbReference type="Gene3D" id="1.10.20.60">
    <property type="entry name" value="Glu-tRNAGln amidotransferase C subunit, N-terminal domain"/>
    <property type="match status" value="1"/>
</dbReference>
<evidence type="ECO:0000256" key="1">
    <source>
        <dbReference type="HAMAP-Rule" id="MF_00122"/>
    </source>
</evidence>
<sequence length="99" mass="11138">MAEQFTSEDVRKVASLARLRLEDAELETFAGQMTDILKYVEMLEEVDTEGVEPMAHAVERSNVLREDEPTQMLPREAALANAPKTDGKFFLVPQIIDAE</sequence>
<keyword evidence="1 2" id="KW-0436">Ligase</keyword>
<protein>
    <recommendedName>
        <fullName evidence="1">Aspartyl/glutamyl-tRNA(Asn/Gln) amidotransferase subunit C</fullName>
        <shortName evidence="1">Asp/Glu-ADT subunit C</shortName>
        <ecNumber evidence="1">6.3.5.-</ecNumber>
    </recommendedName>
</protein>
<dbReference type="Proteomes" id="UP000317318">
    <property type="component" value="Chromosome"/>
</dbReference>
<evidence type="ECO:0000313" key="3">
    <source>
        <dbReference type="Proteomes" id="UP000317318"/>
    </source>
</evidence>
<dbReference type="GO" id="GO:0016740">
    <property type="term" value="F:transferase activity"/>
    <property type="evidence" value="ECO:0007669"/>
    <property type="project" value="UniProtKB-KW"/>
</dbReference>
<dbReference type="GO" id="GO:0050567">
    <property type="term" value="F:glutaminyl-tRNA synthase (glutamine-hydrolyzing) activity"/>
    <property type="evidence" value="ECO:0007669"/>
    <property type="project" value="UniProtKB-UniRule"/>
</dbReference>
<dbReference type="GO" id="GO:0070681">
    <property type="term" value="P:glutaminyl-tRNAGln biosynthesis via transamidation"/>
    <property type="evidence" value="ECO:0007669"/>
    <property type="project" value="TreeGrafter"/>
</dbReference>
<comment type="catalytic activity">
    <reaction evidence="1">
        <text>L-aspartyl-tRNA(Asn) + L-glutamine + ATP + H2O = L-asparaginyl-tRNA(Asn) + L-glutamate + ADP + phosphate + 2 H(+)</text>
        <dbReference type="Rhea" id="RHEA:14513"/>
        <dbReference type="Rhea" id="RHEA-COMP:9674"/>
        <dbReference type="Rhea" id="RHEA-COMP:9677"/>
        <dbReference type="ChEBI" id="CHEBI:15377"/>
        <dbReference type="ChEBI" id="CHEBI:15378"/>
        <dbReference type="ChEBI" id="CHEBI:29985"/>
        <dbReference type="ChEBI" id="CHEBI:30616"/>
        <dbReference type="ChEBI" id="CHEBI:43474"/>
        <dbReference type="ChEBI" id="CHEBI:58359"/>
        <dbReference type="ChEBI" id="CHEBI:78515"/>
        <dbReference type="ChEBI" id="CHEBI:78516"/>
        <dbReference type="ChEBI" id="CHEBI:456216"/>
    </reaction>
</comment>
<evidence type="ECO:0000313" key="2">
    <source>
        <dbReference type="EMBL" id="QDT38179.1"/>
    </source>
</evidence>
<dbReference type="RefSeq" id="WP_145364227.1">
    <property type="nucleotide sequence ID" value="NZ_CP036268.1"/>
</dbReference>
<dbReference type="HAMAP" id="MF_00122">
    <property type="entry name" value="GatC"/>
    <property type="match status" value="1"/>
</dbReference>
<dbReference type="AlphaFoldDB" id="A0A517R2S7"/>
<proteinExistence type="inferred from homology"/>
<dbReference type="Pfam" id="PF02686">
    <property type="entry name" value="GatC"/>
    <property type="match status" value="1"/>
</dbReference>
<dbReference type="GO" id="GO:0006450">
    <property type="term" value="P:regulation of translational fidelity"/>
    <property type="evidence" value="ECO:0007669"/>
    <property type="project" value="InterPro"/>
</dbReference>
<dbReference type="PANTHER" id="PTHR15004">
    <property type="entry name" value="GLUTAMYL-TRNA(GLN) AMIDOTRANSFERASE SUBUNIT C, MITOCHONDRIAL"/>
    <property type="match status" value="1"/>
</dbReference>
<dbReference type="KEGG" id="svp:Pan189_25690"/>
<dbReference type="GO" id="GO:0005524">
    <property type="term" value="F:ATP binding"/>
    <property type="evidence" value="ECO:0007669"/>
    <property type="project" value="UniProtKB-KW"/>
</dbReference>
<organism evidence="2 3">
    <name type="scientific">Stratiformator vulcanicus</name>
    <dbReference type="NCBI Taxonomy" id="2527980"/>
    <lineage>
        <taxon>Bacteria</taxon>
        <taxon>Pseudomonadati</taxon>
        <taxon>Planctomycetota</taxon>
        <taxon>Planctomycetia</taxon>
        <taxon>Planctomycetales</taxon>
        <taxon>Planctomycetaceae</taxon>
        <taxon>Stratiformator</taxon>
    </lineage>
</organism>
<comment type="subunit">
    <text evidence="1">Heterotrimer of A, B and C subunits.</text>
</comment>
<keyword evidence="3" id="KW-1185">Reference proteome</keyword>
<dbReference type="NCBIfam" id="TIGR00135">
    <property type="entry name" value="gatC"/>
    <property type="match status" value="1"/>
</dbReference>
<dbReference type="EMBL" id="CP036268">
    <property type="protein sequence ID" value="QDT38179.1"/>
    <property type="molecule type" value="Genomic_DNA"/>
</dbReference>
<comment type="similarity">
    <text evidence="1">Belongs to the GatC family.</text>
</comment>
<accession>A0A517R2S7</accession>
<dbReference type="EC" id="6.3.5.-" evidence="1"/>
<gene>
    <name evidence="1 2" type="primary">gatC</name>
    <name evidence="2" type="ORF">Pan189_25690</name>
</gene>
<comment type="catalytic activity">
    <reaction evidence="1">
        <text>L-glutamyl-tRNA(Gln) + L-glutamine + ATP + H2O = L-glutaminyl-tRNA(Gln) + L-glutamate + ADP + phosphate + H(+)</text>
        <dbReference type="Rhea" id="RHEA:17521"/>
        <dbReference type="Rhea" id="RHEA-COMP:9681"/>
        <dbReference type="Rhea" id="RHEA-COMP:9684"/>
        <dbReference type="ChEBI" id="CHEBI:15377"/>
        <dbReference type="ChEBI" id="CHEBI:15378"/>
        <dbReference type="ChEBI" id="CHEBI:29985"/>
        <dbReference type="ChEBI" id="CHEBI:30616"/>
        <dbReference type="ChEBI" id="CHEBI:43474"/>
        <dbReference type="ChEBI" id="CHEBI:58359"/>
        <dbReference type="ChEBI" id="CHEBI:78520"/>
        <dbReference type="ChEBI" id="CHEBI:78521"/>
        <dbReference type="ChEBI" id="CHEBI:456216"/>
    </reaction>
</comment>
<dbReference type="GO" id="GO:0006412">
    <property type="term" value="P:translation"/>
    <property type="evidence" value="ECO:0007669"/>
    <property type="project" value="UniProtKB-UniRule"/>
</dbReference>
<dbReference type="InterPro" id="IPR003837">
    <property type="entry name" value="GatC"/>
</dbReference>
<reference evidence="2 3" key="1">
    <citation type="submission" date="2019-02" db="EMBL/GenBank/DDBJ databases">
        <title>Deep-cultivation of Planctomycetes and their phenomic and genomic characterization uncovers novel biology.</title>
        <authorList>
            <person name="Wiegand S."/>
            <person name="Jogler M."/>
            <person name="Boedeker C."/>
            <person name="Pinto D."/>
            <person name="Vollmers J."/>
            <person name="Rivas-Marin E."/>
            <person name="Kohn T."/>
            <person name="Peeters S.H."/>
            <person name="Heuer A."/>
            <person name="Rast P."/>
            <person name="Oberbeckmann S."/>
            <person name="Bunk B."/>
            <person name="Jeske O."/>
            <person name="Meyerdierks A."/>
            <person name="Storesund J.E."/>
            <person name="Kallscheuer N."/>
            <person name="Luecker S."/>
            <person name="Lage O.M."/>
            <person name="Pohl T."/>
            <person name="Merkel B.J."/>
            <person name="Hornburger P."/>
            <person name="Mueller R.-W."/>
            <person name="Bruemmer F."/>
            <person name="Labrenz M."/>
            <person name="Spormann A.M."/>
            <person name="Op den Camp H."/>
            <person name="Overmann J."/>
            <person name="Amann R."/>
            <person name="Jetten M.S.M."/>
            <person name="Mascher T."/>
            <person name="Medema M.H."/>
            <person name="Devos D.P."/>
            <person name="Kaster A.-K."/>
            <person name="Ovreas L."/>
            <person name="Rohde M."/>
            <person name="Galperin M.Y."/>
            <person name="Jogler C."/>
        </authorList>
    </citation>
    <scope>NUCLEOTIDE SEQUENCE [LARGE SCALE GENOMIC DNA]</scope>
    <source>
        <strain evidence="2 3">Pan189</strain>
    </source>
</reference>
<keyword evidence="1" id="KW-0648">Protein biosynthesis</keyword>
<keyword evidence="1" id="KW-0547">Nucleotide-binding</keyword>
<dbReference type="SUPFAM" id="SSF141000">
    <property type="entry name" value="Glu-tRNAGln amidotransferase C subunit"/>
    <property type="match status" value="1"/>
</dbReference>
<dbReference type="PANTHER" id="PTHR15004:SF0">
    <property type="entry name" value="GLUTAMYL-TRNA(GLN) AMIDOTRANSFERASE SUBUNIT C, MITOCHONDRIAL"/>
    <property type="match status" value="1"/>
</dbReference>
<name>A0A517R2S7_9PLAN</name>
<dbReference type="OrthoDB" id="9813938at2"/>
<dbReference type="InterPro" id="IPR036113">
    <property type="entry name" value="Asp/Glu-ADT_sf_sub_c"/>
</dbReference>